<dbReference type="OrthoDB" id="6372164at2"/>
<comment type="caution">
    <text evidence="2">The sequence shown here is derived from an EMBL/GenBank/DDBJ whole genome shotgun (WGS) entry which is preliminary data.</text>
</comment>
<evidence type="ECO:0008006" key="4">
    <source>
        <dbReference type="Google" id="ProtNLM"/>
    </source>
</evidence>
<proteinExistence type="predicted"/>
<protein>
    <recommendedName>
        <fullName evidence="4">CCGSCS motif protein</fullName>
    </recommendedName>
</protein>
<evidence type="ECO:0000313" key="3">
    <source>
        <dbReference type="Proteomes" id="UP000321113"/>
    </source>
</evidence>
<sequence>MQLNNINENALCSQDLTLLKTMNEHTRSYAMNFSVKKLFGKKDNQSENAVLTKQQNAQPKTDTQEAPKKKHGEPGVCCGSCS</sequence>
<feature type="compositionally biased region" description="Polar residues" evidence="1">
    <location>
        <begin position="46"/>
        <end position="61"/>
    </location>
</feature>
<reference evidence="2 3" key="1">
    <citation type="submission" date="2019-07" db="EMBL/GenBank/DDBJ databases">
        <title>Whole genome shotgun sequence of Vibrio superstes NBRC 103154.</title>
        <authorList>
            <person name="Hosoyama A."/>
            <person name="Uohara A."/>
            <person name="Ohji S."/>
            <person name="Ichikawa N."/>
        </authorList>
    </citation>
    <scope>NUCLEOTIDE SEQUENCE [LARGE SCALE GENOMIC DNA]</scope>
    <source>
        <strain evidence="2 3">NBRC 103154</strain>
    </source>
</reference>
<dbReference type="EMBL" id="BJXK01000004">
    <property type="protein sequence ID" value="GEM79150.1"/>
    <property type="molecule type" value="Genomic_DNA"/>
</dbReference>
<keyword evidence="3" id="KW-1185">Reference proteome</keyword>
<name>A0A511QPA5_9VIBR</name>
<feature type="region of interest" description="Disordered" evidence="1">
    <location>
        <begin position="44"/>
        <end position="82"/>
    </location>
</feature>
<dbReference type="NCBIfam" id="TIGR04101">
    <property type="entry name" value="CCGSCS"/>
    <property type="match status" value="1"/>
</dbReference>
<dbReference type="InterPro" id="IPR026481">
    <property type="entry name" value="CCGSCS"/>
</dbReference>
<accession>A0A511QPA5</accession>
<evidence type="ECO:0000313" key="2">
    <source>
        <dbReference type="EMBL" id="GEM79150.1"/>
    </source>
</evidence>
<dbReference type="AlphaFoldDB" id="A0A511QPA5"/>
<dbReference type="Proteomes" id="UP000321113">
    <property type="component" value="Unassembled WGS sequence"/>
</dbReference>
<gene>
    <name evidence="2" type="ORF">VSU01S_13950</name>
</gene>
<organism evidence="2 3">
    <name type="scientific">Vibrio superstes NBRC 103154</name>
    <dbReference type="NCBI Taxonomy" id="1219062"/>
    <lineage>
        <taxon>Bacteria</taxon>
        <taxon>Pseudomonadati</taxon>
        <taxon>Pseudomonadota</taxon>
        <taxon>Gammaproteobacteria</taxon>
        <taxon>Vibrionales</taxon>
        <taxon>Vibrionaceae</taxon>
        <taxon>Vibrio</taxon>
    </lineage>
</organism>
<evidence type="ECO:0000256" key="1">
    <source>
        <dbReference type="SAM" id="MobiDB-lite"/>
    </source>
</evidence>